<dbReference type="CDD" id="cd08249">
    <property type="entry name" value="enoyl_reductase_like"/>
    <property type="match status" value="1"/>
</dbReference>
<comment type="caution">
    <text evidence="4">The sequence shown here is derived from an EMBL/GenBank/DDBJ whole genome shotgun (WGS) entry which is preliminary data.</text>
</comment>
<dbReference type="SUPFAM" id="SSF51735">
    <property type="entry name" value="NAD(P)-binding Rossmann-fold domains"/>
    <property type="match status" value="1"/>
</dbReference>
<accession>A0A166NVS1</accession>
<sequence>MDLVSAMKELTISTTEGKVTQSLDSVSIPTPKANEVVIKVAVVGLNPKDWKFAGDRSNQGDDIAGYIHSVGEDVRNFKPGDRVCAYHDMLEKYGGYAQYAIAEEGFTFHLPEKVSFEELDLPYPWRPAREDIPLIIYGAGTTVATYAIQFAKLANIHPIIAVAGKSAAAVEKALDAEKGDKVIDYREGVDATIKNIKEVLGEKKCYWALDTVCEDDSAKVIDAVVVPKTGMASVVGPVKSKGPVTWKPIFVKSVHTDANGLGENKPLGTIGYREFGIAFFQLIGRGLAAGWFKGHQHKIVPKGLDGLADALNEMKEGKVSGFRYVVRIEDTPSL</sequence>
<dbReference type="EMBL" id="AZGZ01000010">
    <property type="protein sequence ID" value="KZZ92750.1"/>
    <property type="molecule type" value="Genomic_DNA"/>
</dbReference>
<feature type="domain" description="Alcohol dehydrogenase-like N-terminal" evidence="3">
    <location>
        <begin position="33"/>
        <end position="112"/>
    </location>
</feature>
<reference evidence="4 5" key="1">
    <citation type="journal article" date="2016" name="Genome Biol. Evol.">
        <title>Divergent and convergent evolution of fungal pathogenicity.</title>
        <authorList>
            <person name="Shang Y."/>
            <person name="Xiao G."/>
            <person name="Zheng P."/>
            <person name="Cen K."/>
            <person name="Zhan S."/>
            <person name="Wang C."/>
        </authorList>
    </citation>
    <scope>NUCLEOTIDE SEQUENCE [LARGE SCALE GENOMIC DNA]</scope>
    <source>
        <strain evidence="4 5">ARSEF 7405</strain>
    </source>
</reference>
<name>A0A166NVS1_9EURO</name>
<dbReference type="VEuPathDB" id="FungiDB:AAP_02831"/>
<evidence type="ECO:0000313" key="4">
    <source>
        <dbReference type="EMBL" id="KZZ92750.1"/>
    </source>
</evidence>
<dbReference type="GO" id="GO:0016651">
    <property type="term" value="F:oxidoreductase activity, acting on NAD(P)H"/>
    <property type="evidence" value="ECO:0007669"/>
    <property type="project" value="InterPro"/>
</dbReference>
<evidence type="ECO:0000313" key="5">
    <source>
        <dbReference type="Proteomes" id="UP000242877"/>
    </source>
</evidence>
<protein>
    <submittedName>
        <fullName evidence="4">Alcohol dehydrogenase superfamily, zinc-type</fullName>
    </submittedName>
</protein>
<keyword evidence="5" id="KW-1185">Reference proteome</keyword>
<evidence type="ECO:0000259" key="3">
    <source>
        <dbReference type="Pfam" id="PF08240"/>
    </source>
</evidence>
<proteinExistence type="inferred from homology"/>
<dbReference type="Pfam" id="PF08240">
    <property type="entry name" value="ADH_N"/>
    <property type="match status" value="1"/>
</dbReference>
<evidence type="ECO:0000256" key="1">
    <source>
        <dbReference type="ARBA" id="ARBA00008072"/>
    </source>
</evidence>
<comment type="similarity">
    <text evidence="1">Belongs to the zinc-containing alcohol dehydrogenase family.</text>
</comment>
<dbReference type="InterPro" id="IPR047122">
    <property type="entry name" value="Trans-enoyl_RdTase-like"/>
</dbReference>
<dbReference type="Gene3D" id="3.40.50.720">
    <property type="entry name" value="NAD(P)-binding Rossmann-like Domain"/>
    <property type="match status" value="1"/>
</dbReference>
<evidence type="ECO:0000256" key="2">
    <source>
        <dbReference type="ARBA" id="ARBA00023002"/>
    </source>
</evidence>
<dbReference type="InterPro" id="IPR036291">
    <property type="entry name" value="NAD(P)-bd_dom_sf"/>
</dbReference>
<dbReference type="PANTHER" id="PTHR45348:SF5">
    <property type="entry name" value="OXIDOREDUCTASE, PUTATIVE (AFU_ORTHOLOGUE AFUA_8G01420)-RELATED"/>
    <property type="match status" value="1"/>
</dbReference>
<dbReference type="SUPFAM" id="SSF50129">
    <property type="entry name" value="GroES-like"/>
    <property type="match status" value="1"/>
</dbReference>
<dbReference type="AlphaFoldDB" id="A0A166NVS1"/>
<dbReference type="PANTHER" id="PTHR45348">
    <property type="entry name" value="HYPOTHETICAL OXIDOREDUCTASE (EUROFUNG)"/>
    <property type="match status" value="1"/>
</dbReference>
<dbReference type="Gene3D" id="3.90.180.10">
    <property type="entry name" value="Medium-chain alcohol dehydrogenases, catalytic domain"/>
    <property type="match status" value="1"/>
</dbReference>
<dbReference type="InterPro" id="IPR013154">
    <property type="entry name" value="ADH-like_N"/>
</dbReference>
<keyword evidence="2" id="KW-0560">Oxidoreductase</keyword>
<dbReference type="Proteomes" id="UP000242877">
    <property type="component" value="Unassembled WGS sequence"/>
</dbReference>
<dbReference type="OrthoDB" id="3233595at2759"/>
<organism evidence="4 5">
    <name type="scientific">Ascosphaera apis ARSEF 7405</name>
    <dbReference type="NCBI Taxonomy" id="392613"/>
    <lineage>
        <taxon>Eukaryota</taxon>
        <taxon>Fungi</taxon>
        <taxon>Dikarya</taxon>
        <taxon>Ascomycota</taxon>
        <taxon>Pezizomycotina</taxon>
        <taxon>Eurotiomycetes</taxon>
        <taxon>Eurotiomycetidae</taxon>
        <taxon>Onygenales</taxon>
        <taxon>Ascosphaeraceae</taxon>
        <taxon>Ascosphaera</taxon>
    </lineage>
</organism>
<gene>
    <name evidence="4" type="ORF">AAP_02831</name>
</gene>
<dbReference type="InterPro" id="IPR011032">
    <property type="entry name" value="GroES-like_sf"/>
</dbReference>